<dbReference type="Proteomes" id="UP001152759">
    <property type="component" value="Chromosome 6"/>
</dbReference>
<dbReference type="GO" id="GO:1990189">
    <property type="term" value="F:protein N-terminal-serine acetyltransferase activity"/>
    <property type="evidence" value="ECO:0007669"/>
    <property type="project" value="UniProtKB-EC"/>
</dbReference>
<proteinExistence type="inferred from homology"/>
<keyword evidence="9" id="KW-0012">Acyltransferase</keyword>
<dbReference type="InterPro" id="IPR000182">
    <property type="entry name" value="GNAT_dom"/>
</dbReference>
<dbReference type="SUPFAM" id="SSF55729">
    <property type="entry name" value="Acyl-CoA N-acyltransferases (Nat)"/>
    <property type="match status" value="1"/>
</dbReference>
<dbReference type="GO" id="GO:0005634">
    <property type="term" value="C:nucleus"/>
    <property type="evidence" value="ECO:0007669"/>
    <property type="project" value="UniProtKB-SubCell"/>
</dbReference>
<dbReference type="GO" id="GO:0005737">
    <property type="term" value="C:cytoplasm"/>
    <property type="evidence" value="ECO:0007669"/>
    <property type="project" value="UniProtKB-SubCell"/>
</dbReference>
<dbReference type="Gene3D" id="3.40.630.30">
    <property type="match status" value="1"/>
</dbReference>
<keyword evidence="7" id="KW-0808">Transferase</keyword>
<evidence type="ECO:0000256" key="5">
    <source>
        <dbReference type="ARBA" id="ARBA00015043"/>
    </source>
</evidence>
<reference evidence="13" key="1">
    <citation type="submission" date="2021-12" db="EMBL/GenBank/DDBJ databases">
        <authorList>
            <person name="King R."/>
        </authorList>
    </citation>
    <scope>NUCLEOTIDE SEQUENCE</scope>
</reference>
<comment type="catalytic activity">
    <reaction evidence="10">
        <text>N-terminal L-seryl-[histone H2A] + acetyl-CoA = N-terminal N(alpha)-acetyl-L-seryl-[histone H2A] + CoA + H(+)</text>
        <dbReference type="Rhea" id="RHEA:50600"/>
        <dbReference type="Rhea" id="RHEA-COMP:12742"/>
        <dbReference type="Rhea" id="RHEA-COMP:12744"/>
        <dbReference type="ChEBI" id="CHEBI:15378"/>
        <dbReference type="ChEBI" id="CHEBI:57287"/>
        <dbReference type="ChEBI" id="CHEBI:57288"/>
        <dbReference type="ChEBI" id="CHEBI:64738"/>
        <dbReference type="ChEBI" id="CHEBI:83690"/>
        <dbReference type="EC" id="2.3.1.257"/>
    </reaction>
</comment>
<dbReference type="PANTHER" id="PTHR20531:SF1">
    <property type="entry name" value="N-ALPHA-ACETYLTRANSFERASE 40"/>
    <property type="match status" value="1"/>
</dbReference>
<evidence type="ECO:0000256" key="3">
    <source>
        <dbReference type="ARBA" id="ARBA00008870"/>
    </source>
</evidence>
<dbReference type="InterPro" id="IPR016181">
    <property type="entry name" value="Acyl_CoA_acyltransferase"/>
</dbReference>
<dbReference type="GO" id="GO:0010485">
    <property type="term" value="F:histone H4 acetyltransferase activity"/>
    <property type="evidence" value="ECO:0007669"/>
    <property type="project" value="InterPro"/>
</dbReference>
<dbReference type="CDD" id="cd04301">
    <property type="entry name" value="NAT_SF"/>
    <property type="match status" value="1"/>
</dbReference>
<protein>
    <recommendedName>
        <fullName evidence="5">N-alpha-acetyltransferase 40</fullName>
        <ecNumber evidence="4">2.3.1.257</ecNumber>
    </recommendedName>
</protein>
<dbReference type="EMBL" id="OU963867">
    <property type="protein sequence ID" value="CAH0391586.1"/>
    <property type="molecule type" value="Genomic_DNA"/>
</dbReference>
<dbReference type="InterPro" id="IPR039949">
    <property type="entry name" value="NAA40"/>
</dbReference>
<name>A0A9P0AIR3_BEMTA</name>
<evidence type="ECO:0000256" key="7">
    <source>
        <dbReference type="ARBA" id="ARBA00022679"/>
    </source>
</evidence>
<accession>A0A9P0AIR3</accession>
<evidence type="ECO:0000256" key="10">
    <source>
        <dbReference type="ARBA" id="ARBA00047821"/>
    </source>
</evidence>
<evidence type="ECO:0000256" key="8">
    <source>
        <dbReference type="ARBA" id="ARBA00023242"/>
    </source>
</evidence>
<gene>
    <name evidence="13" type="ORF">BEMITA_LOCUS10187</name>
</gene>
<organism evidence="13 14">
    <name type="scientific">Bemisia tabaci</name>
    <name type="common">Sweetpotato whitefly</name>
    <name type="synonym">Aleurodes tabaci</name>
    <dbReference type="NCBI Taxonomy" id="7038"/>
    <lineage>
        <taxon>Eukaryota</taxon>
        <taxon>Metazoa</taxon>
        <taxon>Ecdysozoa</taxon>
        <taxon>Arthropoda</taxon>
        <taxon>Hexapoda</taxon>
        <taxon>Insecta</taxon>
        <taxon>Pterygota</taxon>
        <taxon>Neoptera</taxon>
        <taxon>Paraneoptera</taxon>
        <taxon>Hemiptera</taxon>
        <taxon>Sternorrhyncha</taxon>
        <taxon>Aleyrodoidea</taxon>
        <taxon>Aleyrodidae</taxon>
        <taxon>Aleyrodinae</taxon>
        <taxon>Bemisia</taxon>
    </lineage>
</organism>
<keyword evidence="6" id="KW-0963">Cytoplasm</keyword>
<evidence type="ECO:0000256" key="11">
    <source>
        <dbReference type="ARBA" id="ARBA00049524"/>
    </source>
</evidence>
<evidence type="ECO:0000313" key="14">
    <source>
        <dbReference type="Proteomes" id="UP001152759"/>
    </source>
</evidence>
<evidence type="ECO:0000256" key="6">
    <source>
        <dbReference type="ARBA" id="ARBA00022490"/>
    </source>
</evidence>
<dbReference type="PANTHER" id="PTHR20531">
    <property type="entry name" value="N-ALPHA-ACETYLTRANSFERASE 40"/>
    <property type="match status" value="1"/>
</dbReference>
<comment type="similarity">
    <text evidence="3">Belongs to the acetyltransferase family. NAA40 subfamily.</text>
</comment>
<dbReference type="Pfam" id="PF00583">
    <property type="entry name" value="Acetyltransf_1"/>
    <property type="match status" value="1"/>
</dbReference>
<evidence type="ECO:0000256" key="4">
    <source>
        <dbReference type="ARBA" id="ARBA00012950"/>
    </source>
</evidence>
<feature type="domain" description="N-acetyltransferase" evidence="12">
    <location>
        <begin position="60"/>
        <end position="216"/>
    </location>
</feature>
<keyword evidence="14" id="KW-1185">Reference proteome</keyword>
<keyword evidence="8" id="KW-0539">Nucleus</keyword>
<dbReference type="AlphaFoldDB" id="A0A9P0AIR3"/>
<evidence type="ECO:0000259" key="12">
    <source>
        <dbReference type="PROSITE" id="PS51186"/>
    </source>
</evidence>
<dbReference type="EC" id="2.3.1.257" evidence="4"/>
<dbReference type="PROSITE" id="PS51186">
    <property type="entry name" value="GNAT"/>
    <property type="match status" value="1"/>
</dbReference>
<evidence type="ECO:0000313" key="13">
    <source>
        <dbReference type="EMBL" id="CAH0391586.1"/>
    </source>
</evidence>
<dbReference type="GO" id="GO:0043998">
    <property type="term" value="F:histone H2A acetyltransferase activity"/>
    <property type="evidence" value="ECO:0007669"/>
    <property type="project" value="InterPro"/>
</dbReference>
<evidence type="ECO:0000256" key="9">
    <source>
        <dbReference type="ARBA" id="ARBA00023315"/>
    </source>
</evidence>
<comment type="subcellular location">
    <subcellularLocation>
        <location evidence="2">Cytoplasm</location>
    </subcellularLocation>
    <subcellularLocation>
        <location evidence="1">Nucleus</location>
    </subcellularLocation>
</comment>
<dbReference type="KEGG" id="btab:109036776"/>
<comment type="catalytic activity">
    <reaction evidence="11">
        <text>N-terminal L-seryl-[histone H4] + acetyl-CoA = N-terminal N(alpha)-acetyl-L-seryl-[histone H4] + CoA + H(+)</text>
        <dbReference type="Rhea" id="RHEA:50596"/>
        <dbReference type="Rhea" id="RHEA-COMP:12740"/>
        <dbReference type="Rhea" id="RHEA-COMP:12743"/>
        <dbReference type="ChEBI" id="CHEBI:15378"/>
        <dbReference type="ChEBI" id="CHEBI:57287"/>
        <dbReference type="ChEBI" id="CHEBI:57288"/>
        <dbReference type="ChEBI" id="CHEBI:64738"/>
        <dbReference type="ChEBI" id="CHEBI:83690"/>
        <dbReference type="EC" id="2.3.1.257"/>
    </reaction>
</comment>
<evidence type="ECO:0000256" key="2">
    <source>
        <dbReference type="ARBA" id="ARBA00004496"/>
    </source>
</evidence>
<sequence>MGRKSEKNKEKILKRKEEKAQLTKAWASIKKANQIDDPLAEFPVFHKYTKDENVFLLETKKFEAVDADTMDWILDLEKRNMEDMYNNCSWGWSDEKKSDEMKDDRARYLIARTDYGKPVAFSHFRFDLDYGFEVLYCYELQLEESVRRLGLGKFMMQVLELIGFSNRMRKVVLTSLKHNPHAMAFFTALNYTMDETSPDEEYEGPQPYVILSKTNKKMLNFFS</sequence>
<evidence type="ECO:0000256" key="1">
    <source>
        <dbReference type="ARBA" id="ARBA00004123"/>
    </source>
</evidence>